<organism evidence="1 2">
    <name type="scientific">Dryococelus australis</name>
    <dbReference type="NCBI Taxonomy" id="614101"/>
    <lineage>
        <taxon>Eukaryota</taxon>
        <taxon>Metazoa</taxon>
        <taxon>Ecdysozoa</taxon>
        <taxon>Arthropoda</taxon>
        <taxon>Hexapoda</taxon>
        <taxon>Insecta</taxon>
        <taxon>Pterygota</taxon>
        <taxon>Neoptera</taxon>
        <taxon>Polyneoptera</taxon>
        <taxon>Phasmatodea</taxon>
        <taxon>Verophasmatodea</taxon>
        <taxon>Anareolatae</taxon>
        <taxon>Phasmatidae</taxon>
        <taxon>Eurycanthinae</taxon>
        <taxon>Dryococelus</taxon>
    </lineage>
</organism>
<dbReference type="EMBL" id="JARBHB010000007">
    <property type="protein sequence ID" value="KAJ8879670.1"/>
    <property type="molecule type" value="Genomic_DNA"/>
</dbReference>
<evidence type="ECO:0000313" key="2">
    <source>
        <dbReference type="Proteomes" id="UP001159363"/>
    </source>
</evidence>
<proteinExistence type="predicted"/>
<evidence type="ECO:0000313" key="1">
    <source>
        <dbReference type="EMBL" id="KAJ8879670.1"/>
    </source>
</evidence>
<name>A0ABQ9H5Z4_9NEOP</name>
<accession>A0ABQ9H5Z4</accession>
<keyword evidence="2" id="KW-1185">Reference proteome</keyword>
<sequence length="777" mass="87345">MSATETCRCKCGVCGLRVKHFSSIAFTFQERCDIIKEGRPTPELTITTTRKKGTSLGSSHTCDQHGLATQVLQQPSGKELIECSESHVCDDQRQQHQRYVRRRVPHYQDWLLECSDSPTLAGIARTCVLPTGRRRHQETSALLVVSCKLIWQTMTAAVLRICQVWNRRQPNSLGRSVWGGGGRMITISEERRMMSGGGVGQQVACLLLVDDNWLSYDRPEAVCQWTIVASRNPLMMLACLGYSWTGIMQMHEDLWYHAVIVQFHHQLPSEVVQWYTFGLAFRRTRAGSSKPVGHCCHLWPADGACMLGVQLATQNQAAYGQIVFGYMKCVRTVVQWFRLFASHQDEPGSIPGGFAPRFSRVGIMPDDAAGGWVSLGISCFPNPFILALLHNYMSPPSLAVKTSISRRDRLSDIQEANGHYINDYEDSHMLCMMIMDCTATSNTLAQEFRHTLMTTTAHESPVAAMVHGMSGLNRHMSCHSLLRWIALVRAVSRWSHTCLVAPWRTPCRVRIMLCHSWPYTGSYGMRCHRSPIPLAPSPHRQYTDQQPSHRRDVGTCCCLYLQASLGLCTNRTTRDFMWHTSSNSYWMTIMDIVPTLTLESAGSALAISVSNSQFKQFTNRLEPSDTLTTITLDVPVLLSFIIHSKQPCTHTMPHSLFLSELCVCTYPVTPNNTSVPNSSLECRPHSLVTSFGGKNMSRSLHIDDFLCRTAQSRRMTGHPLLEIRKIPNYHMYKQLPGLGDHLRSKWNHLAFEPSPQPATSALKPMPAPIFIHANIPS</sequence>
<dbReference type="Proteomes" id="UP001159363">
    <property type="component" value="Chromosome 6"/>
</dbReference>
<reference evidence="1 2" key="1">
    <citation type="submission" date="2023-02" db="EMBL/GenBank/DDBJ databases">
        <title>LHISI_Scaffold_Assembly.</title>
        <authorList>
            <person name="Stuart O.P."/>
            <person name="Cleave R."/>
            <person name="Magrath M.J.L."/>
            <person name="Mikheyev A.S."/>
        </authorList>
    </citation>
    <scope>NUCLEOTIDE SEQUENCE [LARGE SCALE GENOMIC DNA]</scope>
    <source>
        <strain evidence="1">Daus_M_001</strain>
        <tissue evidence="1">Leg muscle</tissue>
    </source>
</reference>
<comment type="caution">
    <text evidence="1">The sequence shown here is derived from an EMBL/GenBank/DDBJ whole genome shotgun (WGS) entry which is preliminary data.</text>
</comment>
<protein>
    <submittedName>
        <fullName evidence="1">Uncharacterized protein</fullName>
    </submittedName>
</protein>
<gene>
    <name evidence="1" type="ORF">PR048_020278</name>
</gene>